<sequence length="743" mass="84863">MMNEKPLAWWKRLLFHDWPHRVTVLLCGLFLLQFTIWFSKEDGLWLQETVVIVQLTLLVIFIMEHVPLIHWLLRGALELGAIIVINIQVLERYEVIEPMPFSSFLSSQLFLNLYDLTPYLWFALGAWVAYLTTIWWVEAKWRIYILLVLTVLAMCIRDSFSAIYLWPQVAVVVACGLFLLILCHFMQLRRKDSSAWRKLADYPASIAIPVVSLVSLTIFIGALMPEVGPTLTDPYTAWRNFKGEPMNFTTGKGIQVSAVVDATDSSSGYSRNDSNLGAGFQFDYTPVMTVETTHRAYWRGETRSLYTGRGWEESDGERRGAWNNVRPDAPVPADPRYPAGNRKTVEVTQTVTMLTDERYPVFFGAYAVQKVTGINGAKSGFEALQWSARQSELRYGEHQPYPKTYTVVSHMPVVDEAALRALPMEPVRQGMNEFLQLPDHLPERVRTLAAEITREAANPYDKAKRIEQYLQLNFPYTNRPDLSKGRSRDFVDRFLFEIREGYCDYYSTAMVVMARSVGLPARWVKGYASGAAEMNGELFGMFPDEVSANTDAGGVYTVRNSDAHSWVEVYFNGYGWIPFEPTAGFALPTATAEANPAVDVSEAPGPIVTETEENTPVVGPHHVATGGILAVAALLAAFLVWKFQLIELWRERERRRRASLMKQKVIVECERLLRIFRRNGYVREEYETLREAMQRWTKQSGWMKSELDAVLSVFEKAKYGNAEITEEDWRQTTQIVEKLRSQM</sequence>
<reference evidence="5" key="1">
    <citation type="submission" date="2015-12" db="EMBL/GenBank/DDBJ databases">
        <title>Complete genome sequences of two moderately thermophilic Paenibacillus species.</title>
        <authorList>
            <person name="Butler R.III."/>
            <person name="Wang J."/>
            <person name="Stark B.C."/>
            <person name="Pombert J.-F."/>
        </authorList>
    </citation>
    <scope>NUCLEOTIDE SEQUENCE [LARGE SCALE GENOMIC DNA]</scope>
    <source>
        <strain evidence="5">32O-Y</strain>
    </source>
</reference>
<dbReference type="InterPro" id="IPR021878">
    <property type="entry name" value="TgpA_N"/>
</dbReference>
<dbReference type="STRING" id="162209.IJ22_08650"/>
<keyword evidence="2" id="KW-1133">Transmembrane helix</keyword>
<protein>
    <submittedName>
        <fullName evidence="4">Transglutaminase domain-containing protein</fullName>
    </submittedName>
</protein>
<feature type="transmembrane region" description="Helical" evidence="2">
    <location>
        <begin position="21"/>
        <end position="38"/>
    </location>
</feature>
<dbReference type="InterPro" id="IPR038765">
    <property type="entry name" value="Papain-like_cys_pep_sf"/>
</dbReference>
<reference evidence="4 5" key="2">
    <citation type="journal article" date="2016" name="Genome Announc.">
        <title>Complete Genome Sequences of Two Interactive Moderate Thermophiles, Paenibacillus napthalenovorans 32O-Y and Paenibacillus sp. 32O-W.</title>
        <authorList>
            <person name="Butler R.R.III."/>
            <person name="Wang J."/>
            <person name="Stark B.C."/>
            <person name="Pombert J.F."/>
        </authorList>
    </citation>
    <scope>NUCLEOTIDE SEQUENCE [LARGE SCALE GENOMIC DNA]</scope>
    <source>
        <strain evidence="4 5">32O-Y</strain>
    </source>
</reference>
<feature type="transmembrane region" description="Helical" evidence="2">
    <location>
        <begin position="144"/>
        <end position="163"/>
    </location>
</feature>
<feature type="transmembrane region" description="Helical" evidence="2">
    <location>
        <begin position="200"/>
        <end position="224"/>
    </location>
</feature>
<accession>A0A0U2MUQ9</accession>
<dbReference type="SMART" id="SM00460">
    <property type="entry name" value="TGc"/>
    <property type="match status" value="1"/>
</dbReference>
<dbReference type="Gene3D" id="3.10.620.30">
    <property type="match status" value="1"/>
</dbReference>
<evidence type="ECO:0000256" key="1">
    <source>
        <dbReference type="SAM" id="MobiDB-lite"/>
    </source>
</evidence>
<feature type="transmembrane region" description="Helical" evidence="2">
    <location>
        <begin position="623"/>
        <end position="646"/>
    </location>
</feature>
<proteinExistence type="predicted"/>
<dbReference type="InterPro" id="IPR052901">
    <property type="entry name" value="Bact_TGase-like"/>
</dbReference>
<feature type="domain" description="Transglutaminase-like" evidence="3">
    <location>
        <begin position="495"/>
        <end position="583"/>
    </location>
</feature>
<evidence type="ECO:0000256" key="2">
    <source>
        <dbReference type="SAM" id="Phobius"/>
    </source>
</evidence>
<feature type="transmembrane region" description="Helical" evidence="2">
    <location>
        <begin position="169"/>
        <end position="188"/>
    </location>
</feature>
<feature type="transmembrane region" description="Helical" evidence="2">
    <location>
        <begin position="119"/>
        <end position="137"/>
    </location>
</feature>
<evidence type="ECO:0000259" key="3">
    <source>
        <dbReference type="SMART" id="SM00460"/>
    </source>
</evidence>
<dbReference type="Pfam" id="PF01841">
    <property type="entry name" value="Transglut_core"/>
    <property type="match status" value="1"/>
</dbReference>
<dbReference type="KEGG" id="pnp:IJ22_08650"/>
<evidence type="ECO:0000313" key="4">
    <source>
        <dbReference type="EMBL" id="ALS21247.1"/>
    </source>
</evidence>
<dbReference type="Pfam" id="PF13559">
    <property type="entry name" value="DUF4129"/>
    <property type="match status" value="1"/>
</dbReference>
<dbReference type="RefSeq" id="WP_235594252.1">
    <property type="nucleotide sequence ID" value="NZ_CP013652.1"/>
</dbReference>
<keyword evidence="2" id="KW-0812">Transmembrane</keyword>
<evidence type="ECO:0000313" key="5">
    <source>
        <dbReference type="Proteomes" id="UP000061660"/>
    </source>
</evidence>
<dbReference type="SUPFAM" id="SSF54001">
    <property type="entry name" value="Cysteine proteinases"/>
    <property type="match status" value="1"/>
</dbReference>
<dbReference type="InterPro" id="IPR025403">
    <property type="entry name" value="TgpA-like_C"/>
</dbReference>
<dbReference type="Pfam" id="PF11992">
    <property type="entry name" value="TgpA_N"/>
    <property type="match status" value="1"/>
</dbReference>
<feature type="compositionally biased region" description="Basic and acidic residues" evidence="1">
    <location>
        <begin position="310"/>
        <end position="320"/>
    </location>
</feature>
<keyword evidence="2" id="KW-0472">Membrane</keyword>
<gene>
    <name evidence="4" type="ORF">IJ22_08650</name>
</gene>
<dbReference type="EMBL" id="CP013652">
    <property type="protein sequence ID" value="ALS21247.1"/>
    <property type="molecule type" value="Genomic_DNA"/>
</dbReference>
<name>A0A0U2MUQ9_9BACL</name>
<dbReference type="PANTHER" id="PTHR42736">
    <property type="entry name" value="PROTEIN-GLUTAMINE GAMMA-GLUTAMYLTRANSFERASE"/>
    <property type="match status" value="1"/>
</dbReference>
<dbReference type="InterPro" id="IPR002931">
    <property type="entry name" value="Transglutaminase-like"/>
</dbReference>
<dbReference type="Proteomes" id="UP000061660">
    <property type="component" value="Chromosome"/>
</dbReference>
<feature type="region of interest" description="Disordered" evidence="1">
    <location>
        <begin position="310"/>
        <end position="340"/>
    </location>
</feature>
<dbReference type="PATRIC" id="fig|162209.4.peg.924"/>
<dbReference type="AlphaFoldDB" id="A0A0U2MUQ9"/>
<feature type="transmembrane region" description="Helical" evidence="2">
    <location>
        <begin position="44"/>
        <end position="64"/>
    </location>
</feature>
<keyword evidence="5" id="KW-1185">Reference proteome</keyword>
<dbReference type="PANTHER" id="PTHR42736:SF1">
    <property type="entry name" value="PROTEIN-GLUTAMINE GAMMA-GLUTAMYLTRANSFERASE"/>
    <property type="match status" value="1"/>
</dbReference>
<organism evidence="4 5">
    <name type="scientific">Paenibacillus naphthalenovorans</name>
    <dbReference type="NCBI Taxonomy" id="162209"/>
    <lineage>
        <taxon>Bacteria</taxon>
        <taxon>Bacillati</taxon>
        <taxon>Bacillota</taxon>
        <taxon>Bacilli</taxon>
        <taxon>Bacillales</taxon>
        <taxon>Paenibacillaceae</taxon>
        <taxon>Paenibacillus</taxon>
    </lineage>
</organism>